<dbReference type="GO" id="GO:0003677">
    <property type="term" value="F:DNA binding"/>
    <property type="evidence" value="ECO:0007669"/>
    <property type="project" value="InterPro"/>
</dbReference>
<gene>
    <name evidence="1" type="ORF">EDC65_1288</name>
</gene>
<comment type="caution">
    <text evidence="1">The sequence shown here is derived from an EMBL/GenBank/DDBJ whole genome shotgun (WGS) entry which is preliminary data.</text>
</comment>
<dbReference type="Proteomes" id="UP000278222">
    <property type="component" value="Unassembled WGS sequence"/>
</dbReference>
<accession>A0A3N1M9N9</accession>
<reference evidence="1 2" key="1">
    <citation type="submission" date="2018-11" db="EMBL/GenBank/DDBJ databases">
        <title>Genomic Encyclopedia of Type Strains, Phase IV (KMG-IV): sequencing the most valuable type-strain genomes for metagenomic binning, comparative biology and taxonomic classification.</title>
        <authorList>
            <person name="Goeker M."/>
        </authorList>
    </citation>
    <scope>NUCLEOTIDE SEQUENCE [LARGE SCALE GENOMIC DNA]</scope>
    <source>
        <strain evidence="1 2">DSM 5900</strain>
    </source>
</reference>
<organism evidence="1 2">
    <name type="scientific">Stella humosa</name>
    <dbReference type="NCBI Taxonomy" id="94"/>
    <lineage>
        <taxon>Bacteria</taxon>
        <taxon>Pseudomonadati</taxon>
        <taxon>Pseudomonadota</taxon>
        <taxon>Alphaproteobacteria</taxon>
        <taxon>Rhodospirillales</taxon>
        <taxon>Stellaceae</taxon>
        <taxon>Stella</taxon>
    </lineage>
</organism>
<dbReference type="InterPro" id="IPR007459">
    <property type="entry name" value="DNA_pol3_chi"/>
</dbReference>
<dbReference type="GO" id="GO:0032298">
    <property type="term" value="P:positive regulation of DNA-templated DNA replication initiation"/>
    <property type="evidence" value="ECO:0007669"/>
    <property type="project" value="TreeGrafter"/>
</dbReference>
<dbReference type="AlphaFoldDB" id="A0A3N1M9N9"/>
<evidence type="ECO:0000313" key="1">
    <source>
        <dbReference type="EMBL" id="ROP99509.1"/>
    </source>
</evidence>
<dbReference type="PANTHER" id="PTHR38767">
    <property type="entry name" value="DNA POLYMERASE III SUBUNIT CHI"/>
    <property type="match status" value="1"/>
</dbReference>
<dbReference type="GO" id="GO:0003887">
    <property type="term" value="F:DNA-directed DNA polymerase activity"/>
    <property type="evidence" value="ECO:0007669"/>
    <property type="project" value="InterPro"/>
</dbReference>
<keyword evidence="2" id="KW-1185">Reference proteome</keyword>
<name>A0A3N1M9N9_9PROT</name>
<protein>
    <submittedName>
        <fullName evidence="1">DNA polymerase III chi subunit</fullName>
    </submittedName>
</protein>
<sequence length="149" mass="16435">MTDIGFYHLTRTPLERALPRLLEKVAGIGRRAVVLAGSTERVEALNALLWTYDPDSFLPHGSAADGNAPQQPIWLTAADENPNQATVLVLVDGMSSSRLADYERCLDLFDGNDPEAVATARDRWRTAKDAGHKLTYWQQTEQGGWQAKG</sequence>
<dbReference type="RefSeq" id="WP_123688891.1">
    <property type="nucleotide sequence ID" value="NZ_AP019700.1"/>
</dbReference>
<proteinExistence type="predicted"/>
<dbReference type="Pfam" id="PF04364">
    <property type="entry name" value="DNA_pol3_chi"/>
    <property type="match status" value="1"/>
</dbReference>
<dbReference type="SUPFAM" id="SSF102400">
    <property type="entry name" value="DNA polymerase III chi subunit"/>
    <property type="match status" value="1"/>
</dbReference>
<dbReference type="PANTHER" id="PTHR38767:SF1">
    <property type="entry name" value="DNA POLYMERASE III SUBUNIT CHI"/>
    <property type="match status" value="1"/>
</dbReference>
<dbReference type="EMBL" id="RJKX01000013">
    <property type="protein sequence ID" value="ROP99509.1"/>
    <property type="molecule type" value="Genomic_DNA"/>
</dbReference>
<dbReference type="Gene3D" id="3.40.50.10110">
    <property type="entry name" value="DNA polymerase III subunit chi"/>
    <property type="match status" value="1"/>
</dbReference>
<dbReference type="InterPro" id="IPR036768">
    <property type="entry name" value="PolIII_chi_sf"/>
</dbReference>
<dbReference type="GO" id="GO:0006260">
    <property type="term" value="P:DNA replication"/>
    <property type="evidence" value="ECO:0007669"/>
    <property type="project" value="InterPro"/>
</dbReference>
<dbReference type="NCBIfam" id="NF004347">
    <property type="entry name" value="PRK05728.1-4"/>
    <property type="match status" value="1"/>
</dbReference>
<evidence type="ECO:0000313" key="2">
    <source>
        <dbReference type="Proteomes" id="UP000278222"/>
    </source>
</evidence>
<dbReference type="OrthoDB" id="9795973at2"/>